<reference evidence="2" key="1">
    <citation type="journal article" date="2015" name="Nature">
        <title>Complex archaea that bridge the gap between prokaryotes and eukaryotes.</title>
        <authorList>
            <person name="Spang A."/>
            <person name="Saw J.H."/>
            <person name="Jorgensen S.L."/>
            <person name="Zaremba-Niedzwiedzka K."/>
            <person name="Martijn J."/>
            <person name="Lind A.E."/>
            <person name="van Eijk R."/>
            <person name="Schleper C."/>
            <person name="Guy L."/>
            <person name="Ettema T.J."/>
        </authorList>
    </citation>
    <scope>NUCLEOTIDE SEQUENCE</scope>
</reference>
<name>A0A0F9TL81_9ZZZZ</name>
<dbReference type="Gene3D" id="3.30.2010.10">
    <property type="entry name" value="Metalloproteases ('zincins'), catalytic domain"/>
    <property type="match status" value="1"/>
</dbReference>
<dbReference type="CDD" id="cd07344">
    <property type="entry name" value="M48_yhfN_like"/>
    <property type="match status" value="1"/>
</dbReference>
<dbReference type="EMBL" id="LAZR01000237">
    <property type="protein sequence ID" value="KKN80054.1"/>
    <property type="molecule type" value="Genomic_DNA"/>
</dbReference>
<dbReference type="Pfam" id="PF01863">
    <property type="entry name" value="YgjP-like"/>
    <property type="match status" value="1"/>
</dbReference>
<dbReference type="AlphaFoldDB" id="A0A0F9TL81"/>
<organism evidence="2">
    <name type="scientific">marine sediment metagenome</name>
    <dbReference type="NCBI Taxonomy" id="412755"/>
    <lineage>
        <taxon>unclassified sequences</taxon>
        <taxon>metagenomes</taxon>
        <taxon>ecological metagenomes</taxon>
    </lineage>
</organism>
<proteinExistence type="predicted"/>
<accession>A0A0F9TL81</accession>
<dbReference type="PANTHER" id="PTHR30399:SF1">
    <property type="entry name" value="UTP PYROPHOSPHATASE"/>
    <property type="match status" value="1"/>
</dbReference>
<evidence type="ECO:0000313" key="2">
    <source>
        <dbReference type="EMBL" id="KKN80054.1"/>
    </source>
</evidence>
<feature type="domain" description="YgjP-like metallopeptidase" evidence="1">
    <location>
        <begin position="19"/>
        <end position="227"/>
    </location>
</feature>
<dbReference type="InterPro" id="IPR053136">
    <property type="entry name" value="UTP_pyrophosphatase-like"/>
</dbReference>
<evidence type="ECO:0000259" key="1">
    <source>
        <dbReference type="Pfam" id="PF01863"/>
    </source>
</evidence>
<gene>
    <name evidence="2" type="ORF">LCGC14_0333420</name>
</gene>
<dbReference type="PANTHER" id="PTHR30399">
    <property type="entry name" value="UNCHARACTERIZED PROTEIN YGJP"/>
    <property type="match status" value="1"/>
</dbReference>
<protein>
    <recommendedName>
        <fullName evidence="1">YgjP-like metallopeptidase domain-containing protein</fullName>
    </recommendedName>
</protein>
<sequence length="240" mass="27643">MPETLPKHTIRTSVRAKVVRLTLSPRDGLVVVIPKGFDRNQVPELLQKKRRWIERHLQEIEQQRLHPPPDDPDALPQRIVLRAVDRQWSVAYRRTPSAGVRLRETAPGELSLTGATDDATLARMAFRKWLKLKVHDCLAPRLVALSDETHLPFTRVRAAMQRTLWASCSQTGTISLNLKLLFIPADLVGYVLVHELCHTRHLNHSRRFWALLASHQSNVADKRRQVKIAWRYVPTWLDAP</sequence>
<dbReference type="InterPro" id="IPR002725">
    <property type="entry name" value="YgjP-like_metallopeptidase"/>
</dbReference>
<comment type="caution">
    <text evidence="2">The sequence shown here is derived from an EMBL/GenBank/DDBJ whole genome shotgun (WGS) entry which is preliminary data.</text>
</comment>